<dbReference type="Proteomes" id="UP001057375">
    <property type="component" value="Unassembled WGS sequence"/>
</dbReference>
<feature type="compositionally biased region" description="Basic and acidic residues" evidence="2">
    <location>
        <begin position="542"/>
        <end position="555"/>
    </location>
</feature>
<evidence type="ECO:0000313" key="4">
    <source>
        <dbReference type="Proteomes" id="UP001057375"/>
    </source>
</evidence>
<name>A0ABQ5KXI3_9EUKA</name>
<keyword evidence="1" id="KW-0175">Coiled coil</keyword>
<feature type="coiled-coil region" evidence="1">
    <location>
        <begin position="173"/>
        <end position="200"/>
    </location>
</feature>
<evidence type="ECO:0000256" key="1">
    <source>
        <dbReference type="SAM" id="Coils"/>
    </source>
</evidence>
<reference evidence="3" key="1">
    <citation type="submission" date="2022-03" db="EMBL/GenBank/DDBJ databases">
        <title>Draft genome sequence of Aduncisulcus paluster, a free-living microaerophilic Fornicata.</title>
        <authorList>
            <person name="Yuyama I."/>
            <person name="Kume K."/>
            <person name="Tamura T."/>
            <person name="Inagaki Y."/>
            <person name="Hashimoto T."/>
        </authorList>
    </citation>
    <scope>NUCLEOTIDE SEQUENCE</scope>
    <source>
        <strain evidence="3">NY0171</strain>
    </source>
</reference>
<evidence type="ECO:0000313" key="3">
    <source>
        <dbReference type="EMBL" id="GKT37147.1"/>
    </source>
</evidence>
<comment type="caution">
    <text evidence="3">The sequence shown here is derived from an EMBL/GenBank/DDBJ whole genome shotgun (WGS) entry which is preliminary data.</text>
</comment>
<keyword evidence="4" id="KW-1185">Reference proteome</keyword>
<sequence>MKTQDKKLKKEIDELTQAISDLKRTYPDEIKFSENLRSNIEGLEHTIHKDAHRRRIHEEKAMAIFTELFMTHVGSSPDEMASRFRLYQKDTSEESTSKANCVLWREISKIMKALDVPLTFHTFHFPSPRKMCSILFKYCSFFEYGKTITKDLVATRETLEKDAQLSKKTKLEIIKTKAAIEKFREKEEEEQEEIAEIDDRIFSCTKEIQRRQQDIELDTKEYSKVQMLVQLIQNSKREPQSILDALEESIKVIESEIVSGGESLIKRGDELEKDCVQLSKKEADLRYRLKTYESIDAELSTVSSELAKTDEMFHRIKEGKKEEEQEEIAEIDDRIFSCTKEIQRRQQDIELDTKEYSKVQMLVQLIQNSKREPQSILDALEESIKVIESEIVSGGESLIKRGDELEKDCVQLSKKEADLRYRLKTYESIDAELSTVSSELAKTDEMFHRIKEGKKVEELILDTEIEIERLDCEVSLRDTKYIPQIDHGEIDQLIRGFETNTREFDEKTQCDDEIAHQKLDLEDKISVFEDSIKSRKTQIEKYKRANETSKEEAKENKKRLRARLDKEEKDYDRFIANLKSALDPESFPKEEEE</sequence>
<feature type="region of interest" description="Disordered" evidence="2">
    <location>
        <begin position="542"/>
        <end position="562"/>
    </location>
</feature>
<proteinExistence type="predicted"/>
<gene>
    <name evidence="3" type="ORF">ADUPG1_009992</name>
</gene>
<dbReference type="EMBL" id="BQXS01011399">
    <property type="protein sequence ID" value="GKT37147.1"/>
    <property type="molecule type" value="Genomic_DNA"/>
</dbReference>
<organism evidence="3 4">
    <name type="scientific">Aduncisulcus paluster</name>
    <dbReference type="NCBI Taxonomy" id="2918883"/>
    <lineage>
        <taxon>Eukaryota</taxon>
        <taxon>Metamonada</taxon>
        <taxon>Carpediemonas-like organisms</taxon>
        <taxon>Aduncisulcus</taxon>
    </lineage>
</organism>
<protein>
    <submittedName>
        <fullName evidence="3">Uncharacterized protein</fullName>
    </submittedName>
</protein>
<accession>A0ABQ5KXI3</accession>
<evidence type="ECO:0000256" key="2">
    <source>
        <dbReference type="SAM" id="MobiDB-lite"/>
    </source>
</evidence>